<dbReference type="GO" id="GO:0016740">
    <property type="term" value="F:transferase activity"/>
    <property type="evidence" value="ECO:0007669"/>
    <property type="project" value="UniProtKB-KW"/>
</dbReference>
<feature type="compositionally biased region" description="Polar residues" evidence="2">
    <location>
        <begin position="273"/>
        <end position="292"/>
    </location>
</feature>
<dbReference type="Proteomes" id="UP000019335">
    <property type="component" value="Chromosome 3"/>
</dbReference>
<dbReference type="InterPro" id="IPR036188">
    <property type="entry name" value="FAD/NAD-bd_sf"/>
</dbReference>
<dbReference type="PANTHER" id="PTHR11787">
    <property type="entry name" value="RAB GDP-DISSOCIATION INHIBITOR"/>
    <property type="match status" value="1"/>
</dbReference>
<evidence type="ECO:0000313" key="3">
    <source>
        <dbReference type="EMBL" id="EWM29339.1"/>
    </source>
</evidence>
<keyword evidence="3" id="KW-0808">Transferase</keyword>
<dbReference type="GO" id="GO:0005829">
    <property type="term" value="C:cytosol"/>
    <property type="evidence" value="ECO:0007669"/>
    <property type="project" value="TreeGrafter"/>
</dbReference>
<dbReference type="GO" id="GO:0007264">
    <property type="term" value="P:small GTPase-mediated signal transduction"/>
    <property type="evidence" value="ECO:0007669"/>
    <property type="project" value="InterPro"/>
</dbReference>
<dbReference type="GO" id="GO:0005092">
    <property type="term" value="F:GDP-dissociation inhibitor activity"/>
    <property type="evidence" value="ECO:0007669"/>
    <property type="project" value="InterPro"/>
</dbReference>
<evidence type="ECO:0000313" key="4">
    <source>
        <dbReference type="Proteomes" id="UP000019335"/>
    </source>
</evidence>
<dbReference type="Gene3D" id="3.30.519.10">
    <property type="entry name" value="Guanine Nucleotide Dissociation Inhibitor, domain 2"/>
    <property type="match status" value="1"/>
</dbReference>
<dbReference type="InterPro" id="IPR018203">
    <property type="entry name" value="GDP_dissociation_inhibitor"/>
</dbReference>
<feature type="region of interest" description="Disordered" evidence="2">
    <location>
        <begin position="557"/>
        <end position="582"/>
    </location>
</feature>
<feature type="region of interest" description="Disordered" evidence="2">
    <location>
        <begin position="160"/>
        <end position="205"/>
    </location>
</feature>
<dbReference type="EMBL" id="AZIL01000170">
    <property type="protein sequence ID" value="EWM29339.1"/>
    <property type="molecule type" value="Genomic_DNA"/>
</dbReference>
<evidence type="ECO:0000256" key="2">
    <source>
        <dbReference type="SAM" id="MobiDB-lite"/>
    </source>
</evidence>
<protein>
    <submittedName>
        <fullName evidence="3">Rab proteins geranylgeranyltransferase component a 2</fullName>
    </submittedName>
</protein>
<comment type="similarity">
    <text evidence="1">Belongs to the Rab GDI family.</text>
</comment>
<proteinExistence type="inferred from homology"/>
<accession>W7U8Q6</accession>
<dbReference type="PANTHER" id="PTHR11787:SF4">
    <property type="entry name" value="CHM, RAB ESCORT PROTEIN 1"/>
    <property type="match status" value="1"/>
</dbReference>
<dbReference type="OrthoDB" id="9446342at2759"/>
<feature type="region of interest" description="Disordered" evidence="2">
    <location>
        <begin position="107"/>
        <end position="136"/>
    </location>
</feature>
<dbReference type="GO" id="GO:0005968">
    <property type="term" value="C:Rab-protein geranylgeranyltransferase complex"/>
    <property type="evidence" value="ECO:0007669"/>
    <property type="project" value="TreeGrafter"/>
</dbReference>
<dbReference type="PRINTS" id="PR00891">
    <property type="entry name" value="RABGDIREP"/>
</dbReference>
<feature type="compositionally biased region" description="Basic and acidic residues" evidence="2">
    <location>
        <begin position="799"/>
        <end position="810"/>
    </location>
</feature>
<keyword evidence="4" id="KW-1185">Reference proteome</keyword>
<evidence type="ECO:0000256" key="1">
    <source>
        <dbReference type="ARBA" id="ARBA00005593"/>
    </source>
</evidence>
<name>W7U8Q6_9STRA</name>
<organism evidence="3 4">
    <name type="scientific">Nannochloropsis gaditana</name>
    <dbReference type="NCBI Taxonomy" id="72520"/>
    <lineage>
        <taxon>Eukaryota</taxon>
        <taxon>Sar</taxon>
        <taxon>Stramenopiles</taxon>
        <taxon>Ochrophyta</taxon>
        <taxon>Eustigmatophyceae</taxon>
        <taxon>Eustigmatales</taxon>
        <taxon>Monodopsidaceae</taxon>
        <taxon>Nannochloropsis</taxon>
    </lineage>
</organism>
<dbReference type="Pfam" id="PF00996">
    <property type="entry name" value="GDI"/>
    <property type="match status" value="2"/>
</dbReference>
<dbReference type="GO" id="GO:0016192">
    <property type="term" value="P:vesicle-mediated transport"/>
    <property type="evidence" value="ECO:0007669"/>
    <property type="project" value="TreeGrafter"/>
</dbReference>
<dbReference type="AlphaFoldDB" id="W7U8Q6"/>
<reference evidence="3 4" key="1">
    <citation type="journal article" date="2014" name="Mol. Plant">
        <title>Chromosome Scale Genome Assembly and Transcriptome Profiling of Nannochloropsis gaditana in Nitrogen Depletion.</title>
        <authorList>
            <person name="Corteggiani Carpinelli E."/>
            <person name="Telatin A."/>
            <person name="Vitulo N."/>
            <person name="Forcato C."/>
            <person name="D'Angelo M."/>
            <person name="Schiavon R."/>
            <person name="Vezzi A."/>
            <person name="Giacometti G.M."/>
            <person name="Morosinotto T."/>
            <person name="Valle G."/>
        </authorList>
    </citation>
    <scope>NUCLEOTIDE SEQUENCE [LARGE SCALE GENOMIC DNA]</scope>
    <source>
        <strain evidence="3 4">B-31</strain>
    </source>
</reference>
<sequence length="810" mass="86825">MSIDPREDGLEHQYDVIIIGTGLVEAILSAALTKVGKSVLNYEKYDYYGGEDWPSFHLEALQAWAKAHRKSQDPAGSARAVAPTQAKLWDTPCVLRRRWPARRWRAAGGIDRGDREEGEKEEGSGEGTDPPIDEDAPSKCLMVLLPGHDSVSTRVIQIDENLPPRGRAGAEEGPFHTTDGPTSAPPRAFPSSSLPAQAEEGKGNTKTCWDAESLIARSRDFNLDLSPVVLMAGGDMIAPLLSSGVASYLEFRPLYALFIASPSASAIRPSWKGTHQSEASESASTGENSSGPGVSRSVAFHPVPCSKPDVFSSHLLPAKEKRQLMKFLQAVADWGFRAQSGKSAQHRNEVELGQARSLQRPQNKVSVELETDAYLQRPLRDFLEHSKMDEHLQWVVWHALALLLGPGEGGREGGDEGERQVTTEEGLRRIWGHLQGLGQYGKTAFLWPMYGGGDLTQAFSRMSSVWGGTYLLRDQPAQLAVHPETGNCLGVLDRKGAAIKCEHVVLGQGNMPAGWRGRRRRGGVDLRLGPEGGSGGRSLVRRVVLLDCAPAALSWKTGGMGGGPGDDQAEEGARTETGTCGGVMPPGTVPGCSGDHPGHSHPAVHFYCVDPAARCSPPGTFILYLATISSSRSSEGEGGNSDETSTAAARLLKAATCILIDSPGEHVLWAVTYEQPLGGLSYPEGKEACGEIPSGPPPPCASSPPSPSVAKNVLTVERIAPEFYLDSPLKQARHLFESICPGEAFLPAEVPEGVLPFDVATTDGGDDHEEALLEEAMTSLNLQKKTYPANEVTGTGRGHGLEHKKEERNT</sequence>
<dbReference type="Gene3D" id="3.50.50.60">
    <property type="entry name" value="FAD/NAD(P)-binding domain"/>
    <property type="match status" value="2"/>
</dbReference>
<feature type="compositionally biased region" description="Basic and acidic residues" evidence="2">
    <location>
        <begin position="111"/>
        <end position="123"/>
    </location>
</feature>
<feature type="region of interest" description="Disordered" evidence="2">
    <location>
        <begin position="783"/>
        <end position="810"/>
    </location>
</feature>
<feature type="region of interest" description="Disordered" evidence="2">
    <location>
        <begin position="268"/>
        <end position="298"/>
    </location>
</feature>
<dbReference type="SUPFAM" id="SSF51905">
    <property type="entry name" value="FAD/NAD(P)-binding domain"/>
    <property type="match status" value="1"/>
</dbReference>
<gene>
    <name evidence="3" type="ORF">Naga_100205g11</name>
</gene>
<dbReference type="GO" id="GO:0005634">
    <property type="term" value="C:nucleus"/>
    <property type="evidence" value="ECO:0007669"/>
    <property type="project" value="TreeGrafter"/>
</dbReference>
<comment type="caution">
    <text evidence="3">The sequence shown here is derived from an EMBL/GenBank/DDBJ whole genome shotgun (WGS) entry which is preliminary data.</text>
</comment>